<reference evidence="3 4" key="1">
    <citation type="submission" date="2020-04" db="EMBL/GenBank/DDBJ databases">
        <title>Chitinophaga sp. G-6-1-13 sp. nov., isolated from soil.</title>
        <authorList>
            <person name="Dahal R.H."/>
            <person name="Chaudhary D.K."/>
        </authorList>
    </citation>
    <scope>NUCLEOTIDE SEQUENCE [LARGE SCALE GENOMIC DNA]</scope>
    <source>
        <strain evidence="3 4">G-6-1-13</strain>
    </source>
</reference>
<dbReference type="Gene3D" id="3.60.130.10">
    <property type="entry name" value="Clavaminate synthase-like"/>
    <property type="match status" value="1"/>
</dbReference>
<accession>A0A848GR75</accession>
<dbReference type="SUPFAM" id="SSF51197">
    <property type="entry name" value="Clavaminate synthase-like"/>
    <property type="match status" value="1"/>
</dbReference>
<evidence type="ECO:0000313" key="3">
    <source>
        <dbReference type="EMBL" id="NML39140.1"/>
    </source>
</evidence>
<dbReference type="Proteomes" id="UP000583266">
    <property type="component" value="Unassembled WGS sequence"/>
</dbReference>
<dbReference type="EMBL" id="JABBGC010000002">
    <property type="protein sequence ID" value="NML39140.1"/>
    <property type="molecule type" value="Genomic_DNA"/>
</dbReference>
<organism evidence="3 4">
    <name type="scientific">Chitinophaga fulva</name>
    <dbReference type="NCBI Taxonomy" id="2728842"/>
    <lineage>
        <taxon>Bacteria</taxon>
        <taxon>Pseudomonadati</taxon>
        <taxon>Bacteroidota</taxon>
        <taxon>Chitinophagia</taxon>
        <taxon>Chitinophagales</taxon>
        <taxon>Chitinophagaceae</taxon>
        <taxon>Chitinophaga</taxon>
    </lineage>
</organism>
<protein>
    <recommendedName>
        <fullName evidence="5">TauD/TfdA-like domain-containing protein</fullName>
    </recommendedName>
</protein>
<dbReference type="AlphaFoldDB" id="A0A848GR75"/>
<keyword evidence="4" id="KW-1185">Reference proteome</keyword>
<dbReference type="PANTHER" id="PTHR10696:SF56">
    <property type="entry name" value="TAUD_TFDA-LIKE DOMAIN-CONTAINING PROTEIN"/>
    <property type="match status" value="1"/>
</dbReference>
<dbReference type="InterPro" id="IPR050411">
    <property type="entry name" value="AlphaKG_dependent_hydroxylases"/>
</dbReference>
<evidence type="ECO:0000256" key="2">
    <source>
        <dbReference type="ARBA" id="ARBA00023002"/>
    </source>
</evidence>
<keyword evidence="2" id="KW-0560">Oxidoreductase</keyword>
<name>A0A848GR75_9BACT</name>
<dbReference type="RefSeq" id="WP_169226246.1">
    <property type="nucleotide sequence ID" value="NZ_JABBGC010000002.1"/>
</dbReference>
<sequence length="407" mass="45943">MNWINYRSVKSLSYERARIAGLPETYILTLSQEEASIYRDMALAIPFNPYRQDEQEDFVRSAKEIARSFAPSSRKFIEEHLQHGFGAVLVKGLPVDEELPITPQTGGPLPPDYKTTFVSEAMLLALGELTGAEPFNFRQEGQGKAPLIDNIVPVYKLKTQKGAGGFDNNFPFHCESAWHRKRPDYLILLGVRAAEDAQTLVFSTRMFEGTPWQTASADIRQWFRLKAPDLYVQMEKAGIPMGTADFALKPPIEHGPHGIQLHINFNGTDCIDMKAVEWLAELEDFIESKTVGTIISSGDALLLNNYLTCHTRTGYSPVFNGMDRWFLRGYFKKDLWARNEKAAGEVYDEQTFREMIALGWMSDDGTLTTSFSKFVHQPEEVKKLEDREAALATLAFQLTPIAGTRLV</sequence>
<comment type="cofactor">
    <cofactor evidence="1">
        <name>Fe(2+)</name>
        <dbReference type="ChEBI" id="CHEBI:29033"/>
    </cofactor>
</comment>
<evidence type="ECO:0008006" key="5">
    <source>
        <dbReference type="Google" id="ProtNLM"/>
    </source>
</evidence>
<dbReference type="GO" id="GO:0016706">
    <property type="term" value="F:2-oxoglutarate-dependent dioxygenase activity"/>
    <property type="evidence" value="ECO:0007669"/>
    <property type="project" value="UniProtKB-ARBA"/>
</dbReference>
<evidence type="ECO:0000313" key="4">
    <source>
        <dbReference type="Proteomes" id="UP000583266"/>
    </source>
</evidence>
<evidence type="ECO:0000256" key="1">
    <source>
        <dbReference type="ARBA" id="ARBA00001954"/>
    </source>
</evidence>
<dbReference type="InterPro" id="IPR042098">
    <property type="entry name" value="TauD-like_sf"/>
</dbReference>
<gene>
    <name evidence="3" type="ORF">HHL17_18205</name>
</gene>
<proteinExistence type="predicted"/>
<dbReference type="PANTHER" id="PTHR10696">
    <property type="entry name" value="GAMMA-BUTYROBETAINE HYDROXYLASE-RELATED"/>
    <property type="match status" value="1"/>
</dbReference>
<comment type="caution">
    <text evidence="3">The sequence shown here is derived from an EMBL/GenBank/DDBJ whole genome shotgun (WGS) entry which is preliminary data.</text>
</comment>